<dbReference type="Proteomes" id="UP001280121">
    <property type="component" value="Unassembled WGS sequence"/>
</dbReference>
<comment type="caution">
    <text evidence="2">The sequence shown here is derived from an EMBL/GenBank/DDBJ whole genome shotgun (WGS) entry which is preliminary data.</text>
</comment>
<keyword evidence="1" id="KW-0472">Membrane</keyword>
<gene>
    <name evidence="2" type="ORF">Ddye_002152</name>
</gene>
<dbReference type="AlphaFoldDB" id="A0AAD9XR82"/>
<evidence type="ECO:0000313" key="2">
    <source>
        <dbReference type="EMBL" id="KAK2663578.1"/>
    </source>
</evidence>
<protein>
    <submittedName>
        <fullName evidence="2">Uncharacterized protein</fullName>
    </submittedName>
</protein>
<proteinExistence type="predicted"/>
<evidence type="ECO:0000256" key="1">
    <source>
        <dbReference type="SAM" id="Phobius"/>
    </source>
</evidence>
<feature type="transmembrane region" description="Helical" evidence="1">
    <location>
        <begin position="43"/>
        <end position="64"/>
    </location>
</feature>
<organism evidence="2 3">
    <name type="scientific">Dipteronia dyeriana</name>
    <dbReference type="NCBI Taxonomy" id="168575"/>
    <lineage>
        <taxon>Eukaryota</taxon>
        <taxon>Viridiplantae</taxon>
        <taxon>Streptophyta</taxon>
        <taxon>Embryophyta</taxon>
        <taxon>Tracheophyta</taxon>
        <taxon>Spermatophyta</taxon>
        <taxon>Magnoliopsida</taxon>
        <taxon>eudicotyledons</taxon>
        <taxon>Gunneridae</taxon>
        <taxon>Pentapetalae</taxon>
        <taxon>rosids</taxon>
        <taxon>malvids</taxon>
        <taxon>Sapindales</taxon>
        <taxon>Sapindaceae</taxon>
        <taxon>Hippocastanoideae</taxon>
        <taxon>Acereae</taxon>
        <taxon>Dipteronia</taxon>
    </lineage>
</organism>
<sequence length="117" mass="13147">METRNSKGKNHAGEQVWRFGSEEGSLYKRLICAKYGMRVSSLLWGWSVVPAASSFVRVVGSLFVDGTTTMRIIGEGFKVAVVNGSRAQFWNDRWTGEMPLKRVFPRIFALTSKKEGI</sequence>
<accession>A0AAD9XR82</accession>
<reference evidence="2" key="1">
    <citation type="journal article" date="2023" name="Plant J.">
        <title>Genome sequences and population genomics provide insights into the demographic history, inbreeding, and mutation load of two 'living fossil' tree species of Dipteronia.</title>
        <authorList>
            <person name="Feng Y."/>
            <person name="Comes H.P."/>
            <person name="Chen J."/>
            <person name="Zhu S."/>
            <person name="Lu R."/>
            <person name="Zhang X."/>
            <person name="Li P."/>
            <person name="Qiu J."/>
            <person name="Olsen K.M."/>
            <person name="Qiu Y."/>
        </authorList>
    </citation>
    <scope>NUCLEOTIDE SEQUENCE</scope>
    <source>
        <strain evidence="2">KIB01</strain>
    </source>
</reference>
<keyword evidence="3" id="KW-1185">Reference proteome</keyword>
<keyword evidence="1" id="KW-1133">Transmembrane helix</keyword>
<keyword evidence="1" id="KW-0812">Transmembrane</keyword>
<evidence type="ECO:0000313" key="3">
    <source>
        <dbReference type="Proteomes" id="UP001280121"/>
    </source>
</evidence>
<dbReference type="EMBL" id="JANJYI010000001">
    <property type="protein sequence ID" value="KAK2663578.1"/>
    <property type="molecule type" value="Genomic_DNA"/>
</dbReference>
<name>A0AAD9XR82_9ROSI</name>